<organism evidence="1 2">
    <name type="scientific">Micromonospora craniellae</name>
    <dbReference type="NCBI Taxonomy" id="2294034"/>
    <lineage>
        <taxon>Bacteria</taxon>
        <taxon>Bacillati</taxon>
        <taxon>Actinomycetota</taxon>
        <taxon>Actinomycetes</taxon>
        <taxon>Micromonosporales</taxon>
        <taxon>Micromonosporaceae</taxon>
        <taxon>Micromonospora</taxon>
    </lineage>
</organism>
<name>A0A372FS05_9ACTN</name>
<keyword evidence="2" id="KW-1185">Reference proteome</keyword>
<accession>A0A372FS05</accession>
<protein>
    <submittedName>
        <fullName evidence="1">Uncharacterized protein</fullName>
    </submittedName>
</protein>
<dbReference type="EMBL" id="QVFU01000054">
    <property type="protein sequence ID" value="RFS43545.1"/>
    <property type="molecule type" value="Genomic_DNA"/>
</dbReference>
<dbReference type="AlphaFoldDB" id="A0A372FS05"/>
<dbReference type="RefSeq" id="WP_147333585.1">
    <property type="nucleotide sequence ID" value="NZ_CP061725.1"/>
</dbReference>
<dbReference type="OrthoDB" id="9980216at2"/>
<dbReference type="Proteomes" id="UP000262621">
    <property type="component" value="Unassembled WGS sequence"/>
</dbReference>
<proteinExistence type="predicted"/>
<sequence>MKKSHMTVLTVAVTICRIATLIKGAEQWVINANRVRADPSPANLTKLALASGVLLTAVRSI</sequence>
<gene>
    <name evidence="1" type="ORF">D0Q02_27125</name>
</gene>
<comment type="caution">
    <text evidence="1">The sequence shown here is derived from an EMBL/GenBank/DDBJ whole genome shotgun (WGS) entry which is preliminary data.</text>
</comment>
<evidence type="ECO:0000313" key="2">
    <source>
        <dbReference type="Proteomes" id="UP000262621"/>
    </source>
</evidence>
<reference evidence="1 2" key="1">
    <citation type="submission" date="2018-08" db="EMBL/GenBank/DDBJ databases">
        <title>Verrucosispora craniellae sp. nov., isolated from a marine sponge in the South China Sea.</title>
        <authorList>
            <person name="Li L."/>
            <person name="Lin H.W."/>
        </authorList>
    </citation>
    <scope>NUCLEOTIDE SEQUENCE [LARGE SCALE GENOMIC DNA]</scope>
    <source>
        <strain evidence="1 2">LHW63014</strain>
    </source>
</reference>
<evidence type="ECO:0000313" key="1">
    <source>
        <dbReference type="EMBL" id="RFS43545.1"/>
    </source>
</evidence>